<reference evidence="3 4" key="1">
    <citation type="submission" date="2017-09" db="EMBL/GenBank/DDBJ databases">
        <authorList>
            <person name="Ehlers B."/>
            <person name="Leendertz F.H."/>
        </authorList>
    </citation>
    <scope>NUCLEOTIDE SEQUENCE [LARGE SCALE GENOMIC DNA]</scope>
    <source>
        <strain evidence="3 4">CGMCC 4.6857</strain>
    </source>
</reference>
<dbReference type="FunFam" id="3.40.50.720:FF:000084">
    <property type="entry name" value="Short-chain dehydrogenase reductase"/>
    <property type="match status" value="1"/>
</dbReference>
<evidence type="ECO:0000313" key="4">
    <source>
        <dbReference type="Proteomes" id="UP000219612"/>
    </source>
</evidence>
<dbReference type="Proteomes" id="UP000219612">
    <property type="component" value="Unassembled WGS sequence"/>
</dbReference>
<dbReference type="PRINTS" id="PR00080">
    <property type="entry name" value="SDRFAMILY"/>
</dbReference>
<dbReference type="EMBL" id="OBDY01000007">
    <property type="protein sequence ID" value="SNY44703.1"/>
    <property type="molecule type" value="Genomic_DNA"/>
</dbReference>
<name>A0A285I9W5_9ACTN</name>
<comment type="similarity">
    <text evidence="1">Belongs to the short-chain dehydrogenases/reductases (SDR) family.</text>
</comment>
<proteinExistence type="inferred from homology"/>
<protein>
    <submittedName>
        <fullName evidence="3">3alpha(Or 20beta)-hydroxysteroid dehydrogenase</fullName>
    </submittedName>
</protein>
<dbReference type="AlphaFoldDB" id="A0A285I9W5"/>
<keyword evidence="2" id="KW-0560">Oxidoreductase</keyword>
<sequence>MARFDGKTVIVTGGARGMGATHSRSFVAEGARVVIADVLDAEGEALAKELGDAAIYRHLDVTDEQQWARLIEETNAVFGAPAVLINNAGIGGKGAFVEDETLEDWRRLLAVNLDGVFLGTRAVIPGMKAAGGGAIVNISSFAGLIGTPNAADYTTSKFAVRGFTKAVAMEVASHGIRVNSVHPGYIRTPILGPLGDEVVHGKVALDRMAAPEEVTRMVLFVASDEAGYSTGSEFVVDGGWSAGSPVGIGQTNLAFHEAP</sequence>
<dbReference type="RefSeq" id="WP_097321300.1">
    <property type="nucleotide sequence ID" value="NZ_OBDY01000007.1"/>
</dbReference>
<dbReference type="PRINTS" id="PR00081">
    <property type="entry name" value="GDHRDH"/>
</dbReference>
<evidence type="ECO:0000256" key="2">
    <source>
        <dbReference type="ARBA" id="ARBA00023002"/>
    </source>
</evidence>
<dbReference type="SUPFAM" id="SSF51735">
    <property type="entry name" value="NAD(P)-binding Rossmann-fold domains"/>
    <property type="match status" value="1"/>
</dbReference>
<dbReference type="InterPro" id="IPR036291">
    <property type="entry name" value="NAD(P)-bd_dom_sf"/>
</dbReference>
<organism evidence="3 4">
    <name type="scientific">Paractinoplanes atraurantiacus</name>
    <dbReference type="NCBI Taxonomy" id="1036182"/>
    <lineage>
        <taxon>Bacteria</taxon>
        <taxon>Bacillati</taxon>
        <taxon>Actinomycetota</taxon>
        <taxon>Actinomycetes</taxon>
        <taxon>Micromonosporales</taxon>
        <taxon>Micromonosporaceae</taxon>
        <taxon>Paractinoplanes</taxon>
    </lineage>
</organism>
<evidence type="ECO:0000256" key="1">
    <source>
        <dbReference type="ARBA" id="ARBA00006484"/>
    </source>
</evidence>
<dbReference type="InterPro" id="IPR020904">
    <property type="entry name" value="Sc_DH/Rdtase_CS"/>
</dbReference>
<accession>A0A285I9W5</accession>
<dbReference type="Pfam" id="PF13561">
    <property type="entry name" value="adh_short_C2"/>
    <property type="match status" value="1"/>
</dbReference>
<dbReference type="PANTHER" id="PTHR42760">
    <property type="entry name" value="SHORT-CHAIN DEHYDROGENASES/REDUCTASES FAMILY MEMBER"/>
    <property type="match status" value="1"/>
</dbReference>
<dbReference type="Gene3D" id="3.40.50.720">
    <property type="entry name" value="NAD(P)-binding Rossmann-like Domain"/>
    <property type="match status" value="1"/>
</dbReference>
<evidence type="ECO:0000313" key="3">
    <source>
        <dbReference type="EMBL" id="SNY44703.1"/>
    </source>
</evidence>
<dbReference type="GO" id="GO:0016616">
    <property type="term" value="F:oxidoreductase activity, acting on the CH-OH group of donors, NAD or NADP as acceptor"/>
    <property type="evidence" value="ECO:0007669"/>
    <property type="project" value="TreeGrafter"/>
</dbReference>
<gene>
    <name evidence="3" type="ORF">SAMN05421748_107109</name>
</gene>
<keyword evidence="4" id="KW-1185">Reference proteome</keyword>
<dbReference type="PROSITE" id="PS00061">
    <property type="entry name" value="ADH_SHORT"/>
    <property type="match status" value="1"/>
</dbReference>
<dbReference type="OrthoDB" id="3542748at2"/>
<dbReference type="PANTHER" id="PTHR42760:SF133">
    <property type="entry name" value="3-OXOACYL-[ACYL-CARRIER-PROTEIN] REDUCTASE"/>
    <property type="match status" value="1"/>
</dbReference>
<dbReference type="InterPro" id="IPR002347">
    <property type="entry name" value="SDR_fam"/>
</dbReference>